<feature type="transmembrane region" description="Helical" evidence="5">
    <location>
        <begin position="277"/>
        <end position="300"/>
    </location>
</feature>
<dbReference type="Pfam" id="PF01490">
    <property type="entry name" value="Aa_trans"/>
    <property type="match status" value="1"/>
</dbReference>
<evidence type="ECO:0000259" key="6">
    <source>
        <dbReference type="Pfam" id="PF01490"/>
    </source>
</evidence>
<protein>
    <recommendedName>
        <fullName evidence="6">Amino acid transporter transmembrane domain-containing protein</fullName>
    </recommendedName>
</protein>
<comment type="subcellular location">
    <subcellularLocation>
        <location evidence="1">Membrane</location>
        <topology evidence="1">Multi-pass membrane protein</topology>
    </subcellularLocation>
</comment>
<dbReference type="PANTHER" id="PTHR22950">
    <property type="entry name" value="AMINO ACID TRANSPORTER"/>
    <property type="match status" value="1"/>
</dbReference>
<dbReference type="InterPro" id="IPR013057">
    <property type="entry name" value="AA_transpt_TM"/>
</dbReference>
<organism evidence="7">
    <name type="scientific">Chaetoceros debilis</name>
    <dbReference type="NCBI Taxonomy" id="122233"/>
    <lineage>
        <taxon>Eukaryota</taxon>
        <taxon>Sar</taxon>
        <taxon>Stramenopiles</taxon>
        <taxon>Ochrophyta</taxon>
        <taxon>Bacillariophyta</taxon>
        <taxon>Coscinodiscophyceae</taxon>
        <taxon>Chaetocerotophycidae</taxon>
        <taxon>Chaetocerotales</taxon>
        <taxon>Chaetocerotaceae</taxon>
        <taxon>Chaetoceros</taxon>
    </lineage>
</organism>
<evidence type="ECO:0000313" key="7">
    <source>
        <dbReference type="EMBL" id="CAE0479480.1"/>
    </source>
</evidence>
<name>A0A7S3VHH6_9STRA</name>
<evidence type="ECO:0000256" key="5">
    <source>
        <dbReference type="SAM" id="Phobius"/>
    </source>
</evidence>
<keyword evidence="3 5" id="KW-1133">Transmembrane helix</keyword>
<reference evidence="7" key="1">
    <citation type="submission" date="2021-01" db="EMBL/GenBank/DDBJ databases">
        <authorList>
            <person name="Corre E."/>
            <person name="Pelletier E."/>
            <person name="Niang G."/>
            <person name="Scheremetjew M."/>
            <person name="Finn R."/>
            <person name="Kale V."/>
            <person name="Holt S."/>
            <person name="Cochrane G."/>
            <person name="Meng A."/>
            <person name="Brown T."/>
            <person name="Cohen L."/>
        </authorList>
    </citation>
    <scope>NUCLEOTIDE SEQUENCE</scope>
    <source>
        <strain evidence="7">MM31A-1</strain>
    </source>
</reference>
<gene>
    <name evidence="7" type="ORF">CDEB00056_LOCUS24334</name>
</gene>
<feature type="transmembrane region" description="Helical" evidence="5">
    <location>
        <begin position="479"/>
        <end position="501"/>
    </location>
</feature>
<keyword evidence="2 5" id="KW-0812">Transmembrane</keyword>
<evidence type="ECO:0000256" key="3">
    <source>
        <dbReference type="ARBA" id="ARBA00022989"/>
    </source>
</evidence>
<dbReference type="AlphaFoldDB" id="A0A7S3VHH6"/>
<feature type="domain" description="Amino acid transporter transmembrane" evidence="6">
    <location>
        <begin position="35"/>
        <end position="540"/>
    </location>
</feature>
<feature type="transmembrane region" description="Helical" evidence="5">
    <location>
        <begin position="522"/>
        <end position="543"/>
    </location>
</feature>
<evidence type="ECO:0000256" key="4">
    <source>
        <dbReference type="ARBA" id="ARBA00023136"/>
    </source>
</evidence>
<evidence type="ECO:0000256" key="1">
    <source>
        <dbReference type="ARBA" id="ARBA00004141"/>
    </source>
</evidence>
<accession>A0A7S3VHH6</accession>
<feature type="transmembrane region" description="Helical" evidence="5">
    <location>
        <begin position="59"/>
        <end position="82"/>
    </location>
</feature>
<feature type="transmembrane region" description="Helical" evidence="5">
    <location>
        <begin position="195"/>
        <end position="214"/>
    </location>
</feature>
<proteinExistence type="predicted"/>
<dbReference type="EMBL" id="HBIO01031741">
    <property type="protein sequence ID" value="CAE0479480.1"/>
    <property type="molecule type" value="Transcribed_RNA"/>
</dbReference>
<feature type="transmembrane region" description="Helical" evidence="5">
    <location>
        <begin position="456"/>
        <end position="473"/>
    </location>
</feature>
<evidence type="ECO:0000256" key="2">
    <source>
        <dbReference type="ARBA" id="ARBA00022692"/>
    </source>
</evidence>
<dbReference type="GO" id="GO:0016020">
    <property type="term" value="C:membrane"/>
    <property type="evidence" value="ECO:0007669"/>
    <property type="project" value="UniProtKB-SubCell"/>
</dbReference>
<feature type="transmembrane region" description="Helical" evidence="5">
    <location>
        <begin position="171"/>
        <end position="189"/>
    </location>
</feature>
<dbReference type="PANTHER" id="PTHR22950:SF681">
    <property type="entry name" value="SH2 DOMAIN-CONTAINING PROTEIN"/>
    <property type="match status" value="1"/>
</dbReference>
<keyword evidence="4 5" id="KW-0472">Membrane</keyword>
<feature type="transmembrane region" description="Helical" evidence="5">
    <location>
        <begin position="328"/>
        <end position="348"/>
    </location>
</feature>
<sequence>MKDGSKRSSSGSNADKTYENIFSEHTHKHQNEIQTITELQTSIAILKGNIGPGCLALPWSFSLLGVPLGCFITISCCVLVTWNAWTLVRLKREIWGVERRGITYSDVGENIYGSKFRIVVDISVVCVQLAVCTVFFSNMGENLSATMQQTLQQFELVSNENLIDILTDRRLIMLLLLPPILVLTSVPNLKRLSPYITIATIFMCLTFVLIAFIISNNWESGMTIWMAKHQTWQGYLQEIEWKLVPLATCAIMYSLEGDQLILPIESSMTNPRAFDRVLVASMTIVGVLFCVFASSCTIAFGNVDGGSITAFLMDHRIELRLMEMFSTYQILLVTNVIVSLSLLFTYPLQLFPAIGLMAQVVSRRDLDIEGEEGISLHTGGASSSNGGTVISGRGQDRGGDIQSYDNESTALVQALDTMPNIRQSLSHDRNLSQSEGETDSKTNTFALMSGMEGDSIGLRACLVLITFVVAIIVPRLKALISLAGAVTGSATSLIIPPMLALQFIKSVGAEEGICASRKRMEIFYILLIIIGWTYGLIGTVSSIQDILSNHHH</sequence>
<dbReference type="GO" id="GO:0015179">
    <property type="term" value="F:L-amino acid transmembrane transporter activity"/>
    <property type="evidence" value="ECO:0007669"/>
    <property type="project" value="TreeGrafter"/>
</dbReference>